<keyword evidence="7" id="KW-1185">Reference proteome</keyword>
<evidence type="ECO:0000256" key="1">
    <source>
        <dbReference type="ARBA" id="ARBA00004613"/>
    </source>
</evidence>
<dbReference type="Pfam" id="PF03534">
    <property type="entry name" value="SpvB"/>
    <property type="match status" value="1"/>
</dbReference>
<name>A0A2S8PVH4_9GAMM</name>
<evidence type="ECO:0000313" key="6">
    <source>
        <dbReference type="EMBL" id="PQQ22892.1"/>
    </source>
</evidence>
<organism evidence="6 7">
    <name type="scientific">Photorhabdus hindustanensis</name>
    <dbReference type="NCBI Taxonomy" id="2918802"/>
    <lineage>
        <taxon>Bacteria</taxon>
        <taxon>Pseudomonadati</taxon>
        <taxon>Pseudomonadota</taxon>
        <taxon>Gammaproteobacteria</taxon>
        <taxon>Enterobacterales</taxon>
        <taxon>Morganellaceae</taxon>
        <taxon>Photorhabdus</taxon>
    </lineage>
</organism>
<evidence type="ECO:0000259" key="4">
    <source>
        <dbReference type="Pfam" id="PF12255"/>
    </source>
</evidence>
<keyword evidence="2" id="KW-0964">Secreted</keyword>
<gene>
    <name evidence="6" type="ORF">C6H66_21570</name>
</gene>
<keyword evidence="3" id="KW-0843">Virulence</keyword>
<dbReference type="EMBL" id="PUWT01000072">
    <property type="protein sequence ID" value="PQQ22892.1"/>
    <property type="molecule type" value="Genomic_DNA"/>
</dbReference>
<dbReference type="PRINTS" id="PR01341">
    <property type="entry name" value="SALSPVBPROT"/>
</dbReference>
<evidence type="ECO:0000313" key="7">
    <source>
        <dbReference type="Proteomes" id="UP000239550"/>
    </source>
</evidence>
<evidence type="ECO:0000256" key="2">
    <source>
        <dbReference type="ARBA" id="ARBA00022525"/>
    </source>
</evidence>
<dbReference type="GO" id="GO:0005576">
    <property type="term" value="C:extracellular region"/>
    <property type="evidence" value="ECO:0007669"/>
    <property type="project" value="UniProtKB-SubCell"/>
</dbReference>
<accession>A0A2S8PVH4</accession>
<dbReference type="InterPro" id="IPR003284">
    <property type="entry name" value="Sal_SpvB"/>
</dbReference>
<dbReference type="Proteomes" id="UP000239550">
    <property type="component" value="Unassembled WGS sequence"/>
</dbReference>
<dbReference type="SUPFAM" id="SSF69318">
    <property type="entry name" value="Integrin alpha N-terminal domain"/>
    <property type="match status" value="1"/>
</dbReference>
<evidence type="ECO:0000259" key="5">
    <source>
        <dbReference type="Pfam" id="PF12256"/>
    </source>
</evidence>
<comment type="caution">
    <text evidence="6">The sequence shown here is derived from an EMBL/GenBank/DDBJ whole genome shotgun (WGS) entry which is preliminary data.</text>
</comment>
<proteinExistence type="predicted"/>
<dbReference type="Pfam" id="PF12256">
    <property type="entry name" value="TcdB_toxin_midN"/>
    <property type="match status" value="1"/>
</dbReference>
<comment type="subcellular location">
    <subcellularLocation>
        <location evidence="1">Secreted</location>
    </subcellularLocation>
</comment>
<dbReference type="GO" id="GO:0005737">
    <property type="term" value="C:cytoplasm"/>
    <property type="evidence" value="ECO:0007669"/>
    <property type="project" value="InterPro"/>
</dbReference>
<dbReference type="InterPro" id="IPR022045">
    <property type="entry name" value="TcdB_toxin_mid/N"/>
</dbReference>
<dbReference type="RefSeq" id="WP_105396680.1">
    <property type="nucleotide sequence ID" value="NZ_CAWNTA010000141.1"/>
</dbReference>
<feature type="domain" description="Insecticide toxin TcdB middle/C-terminal" evidence="4">
    <location>
        <begin position="846"/>
        <end position="991"/>
    </location>
</feature>
<dbReference type="Pfam" id="PF12255">
    <property type="entry name" value="TcdB_toxin_midC"/>
    <property type="match status" value="1"/>
</dbReference>
<feature type="domain" description="Insecticide toxin TcdB middle/N-terminal" evidence="5">
    <location>
        <begin position="639"/>
        <end position="799"/>
    </location>
</feature>
<sequence>MSNSISPDMIAAPSSLSLPKGGGTLKGMGQTLSSAGSFGMTEMSVPLPISSGRGYAPMLALHYSSGGENGLFGHGWGLGIMRVTRSVRHGVPRYNQKDVFLGPDGEELVAERESNGRIHTVSCSEYAGFPLDNTYTVTRYFPKVESAFNRLEYWQCKDNAGFWLLHGANGELHCLGKEPQARLADPDNPQHVAEWWLQESLSPSGHQIRYCYRDDCQTAALERVYYGNKQASNALLAWDDCALEAKDWLFTLLFDYGERGCDLNKVPDWQVAHSTAPTRKDPQHRYEYGFPRDIKLLCRQVLMFHTFAELNDGKPCLVRRMLFDYDENPLMTQLVGIQSAGYDERKALLSVPPLDFHYTPFSHSAEGQLWQPLEALSEIKDGQDYQLVDLYGEGLPGLLYHDPDGWYYRAPERGKTPDSVIYGTLHELPASPSFTGSKMTLMDITGDGRLDWIVQRPGMAGYFTLNAAKQWSGFIPFNAWPSEFQAATAQLMDLTGAGLQDLVLIGPKSVRLYENKRQGFGGPVTISQTEDVMLPVVGRDVTELVAFSDVLGSGQQHLISIRHDAVTCWPNLGRGKFGKPIRLPGLTLDERTFNPSQVYLADIDGSGAVDIIYAEASQLRIFRNQSGQGFLEDRVLPLPEGVCYDRLCRLSCVDLYGTGVTSLVLTVPYMAIRHWCYTFADKKPYLLEGMNNNMGADTQFHYSNSAQSWLDEKQAFPQAVCHLPFPVQLLTRVQTLDEITGNCLTQTCRYRRGMYDGTARKFRGFGWVEVQDTDENARPTGIHESASSPTLTRTWYHTGREEDESSLSEMPGKLWRPYRLNSTRLTEWNGSADQLIDPDNVLKQPLYRSLQGHVLCQEIYGLDKSSIESVPYSVTFYRYQLRVVQPAFGAIEPVVFPALLETLSYVYERIASDPKITQSVQLELDAFGSVLHGVDIAYPRRQFKELKVYASSLPEGAFAATEDSQQYVLWLNEHRAKMYHLCDAQDWRLGLPNMARENTLQYKVQDVPEGGLSLEKLKAPGGLLGKDRARIFTGQTQWKYKDDNPTLSALLEYTETAELDDISLNAFNGVLDGQAIKDKLLAAGYIEAPKILGAKEESDPVWVARRGFTTWSDYSCFYLPVATRSSLLVGHTAIKWDKHCCAVIEIKDAAGHTTVAEYDYRFLIPWKIIDINDNASEVSIDALGRVLATTFYGTENGKAVGFMKDIKAFSPPHTSMGATLDNPNVPQHVASYVLVDTHSWMGKLEGVSARDHASLLSQHFVTSEGYVRSLARQRLASGSSESSIASLLSGKISAVQRLPISNAVFIADNYPNVEQQIRTRVTFYDGFSRTLQTAQRHKSGKAAIRDPDGRLKVTDNGKAVVPVLADTTTRWAVSGRMEYNNKGLSVRMYQPFFVNDWRYIADDSLRVNGYADCHFYDALGREISVTTAKGYIRRQRHYPWFSVAEDENDTYAELVGQIVH</sequence>
<protein>
    <submittedName>
        <fullName evidence="6">Toxin</fullName>
    </submittedName>
</protein>
<dbReference type="InterPro" id="IPR028994">
    <property type="entry name" value="Integrin_alpha_N"/>
</dbReference>
<dbReference type="InterPro" id="IPR022044">
    <property type="entry name" value="TcdB_toxin_mid/C"/>
</dbReference>
<reference evidence="6 7" key="1">
    <citation type="submission" date="2018-02" db="EMBL/GenBank/DDBJ databases">
        <title>Five New Genomes of Indian Photorhabdus Isolates TSA.</title>
        <authorList>
            <person name="Dubay B."/>
            <person name="Somvanshi V.S."/>
        </authorList>
    </citation>
    <scope>NUCLEOTIDE SEQUENCE [LARGE SCALE GENOMIC DNA]</scope>
    <source>
        <strain evidence="6 7">H1</strain>
    </source>
</reference>
<evidence type="ECO:0000256" key="3">
    <source>
        <dbReference type="ARBA" id="ARBA00023026"/>
    </source>
</evidence>